<evidence type="ECO:0000313" key="4">
    <source>
        <dbReference type="Proteomes" id="UP000034491"/>
    </source>
</evidence>
<dbReference type="InterPro" id="IPR011856">
    <property type="entry name" value="tRNA_endonuc-like_dom_sf"/>
</dbReference>
<comment type="caution">
    <text evidence="3">The sequence shown here is derived from an EMBL/GenBank/DDBJ whole genome shotgun (WGS) entry which is preliminary data.</text>
</comment>
<dbReference type="NCBIfam" id="TIGR00252">
    <property type="entry name" value="YraN family protein"/>
    <property type="match status" value="1"/>
</dbReference>
<dbReference type="NCBIfam" id="NF009151">
    <property type="entry name" value="PRK12497.1-5"/>
    <property type="match status" value="1"/>
</dbReference>
<comment type="similarity">
    <text evidence="1 2">Belongs to the UPF0102 family.</text>
</comment>
<dbReference type="InterPro" id="IPR003509">
    <property type="entry name" value="UPF0102_YraN-like"/>
</dbReference>
<evidence type="ECO:0000256" key="2">
    <source>
        <dbReference type="HAMAP-Rule" id="MF_00048"/>
    </source>
</evidence>
<evidence type="ECO:0000313" key="3">
    <source>
        <dbReference type="EMBL" id="KKJ77193.1"/>
    </source>
</evidence>
<dbReference type="OrthoDB" id="9812968at2"/>
<dbReference type="STRING" id="1549748.WH95_09040"/>
<sequence length="125" mass="14876">MSDFFLKKIKKNSYRTGRYAETFAAIYLRCKGYQILARNYKTKVGEIDLIAKKKSLICFLEIKKRKNLETASQAIHQKQQRRIIHAAEYFLKQNPFYQDFDKRFDAVLIGATVFPYHIKNAWHVH</sequence>
<dbReference type="Gene3D" id="3.40.1350.10">
    <property type="match status" value="1"/>
</dbReference>
<gene>
    <name evidence="3" type="ORF">WH95_09040</name>
</gene>
<dbReference type="EMBL" id="LANI01000005">
    <property type="protein sequence ID" value="KKJ77193.1"/>
    <property type="molecule type" value="Genomic_DNA"/>
</dbReference>
<name>A0A0M2RC85_9PROT</name>
<dbReference type="HAMAP" id="MF_00048">
    <property type="entry name" value="UPF0102"/>
    <property type="match status" value="1"/>
</dbReference>
<evidence type="ECO:0000256" key="1">
    <source>
        <dbReference type="ARBA" id="ARBA00006738"/>
    </source>
</evidence>
<dbReference type="PANTHER" id="PTHR34039:SF1">
    <property type="entry name" value="UPF0102 PROTEIN YRAN"/>
    <property type="match status" value="1"/>
</dbReference>
<dbReference type="InterPro" id="IPR011335">
    <property type="entry name" value="Restrct_endonuc-II-like"/>
</dbReference>
<dbReference type="SUPFAM" id="SSF52980">
    <property type="entry name" value="Restriction endonuclease-like"/>
    <property type="match status" value="1"/>
</dbReference>
<dbReference type="Pfam" id="PF02021">
    <property type="entry name" value="UPF0102"/>
    <property type="match status" value="1"/>
</dbReference>
<dbReference type="Proteomes" id="UP000034491">
    <property type="component" value="Unassembled WGS sequence"/>
</dbReference>
<dbReference type="PANTHER" id="PTHR34039">
    <property type="entry name" value="UPF0102 PROTEIN YRAN"/>
    <property type="match status" value="1"/>
</dbReference>
<dbReference type="AlphaFoldDB" id="A0A0M2RC85"/>
<protein>
    <recommendedName>
        <fullName evidence="2">UPF0102 protein WH95_09040</fullName>
    </recommendedName>
</protein>
<proteinExistence type="inferred from homology"/>
<dbReference type="NCBIfam" id="NF009150">
    <property type="entry name" value="PRK12497.1-3"/>
    <property type="match status" value="1"/>
</dbReference>
<accession>A0A0M2RC85</accession>
<reference evidence="3 4" key="1">
    <citation type="submission" date="2015-03" db="EMBL/GenBank/DDBJ databases">
        <title>Genome sequence of Kiloniella sp. P1-1, isolated from the gut microflora of Pacific white shrimp, Penaeus vannamei.</title>
        <authorList>
            <person name="Shao Z."/>
            <person name="Wang L."/>
            <person name="Li X."/>
        </authorList>
    </citation>
    <scope>NUCLEOTIDE SEQUENCE [LARGE SCALE GENOMIC DNA]</scope>
    <source>
        <strain evidence="3 4">P1-1</strain>
    </source>
</reference>
<dbReference type="GO" id="GO:0003676">
    <property type="term" value="F:nucleic acid binding"/>
    <property type="evidence" value="ECO:0007669"/>
    <property type="project" value="InterPro"/>
</dbReference>
<keyword evidence="4" id="KW-1185">Reference proteome</keyword>
<organism evidence="3 4">
    <name type="scientific">Kiloniella litopenaei</name>
    <dbReference type="NCBI Taxonomy" id="1549748"/>
    <lineage>
        <taxon>Bacteria</taxon>
        <taxon>Pseudomonadati</taxon>
        <taxon>Pseudomonadota</taxon>
        <taxon>Alphaproteobacteria</taxon>
        <taxon>Rhodospirillales</taxon>
        <taxon>Kiloniellaceae</taxon>
        <taxon>Kiloniella</taxon>
    </lineage>
</organism>
<dbReference type="RefSeq" id="WP_046505840.1">
    <property type="nucleotide sequence ID" value="NZ_LANI01000005.1"/>
</dbReference>